<organism evidence="4 5">
    <name type="scientific">Kaistia defluvii</name>
    <dbReference type="NCBI Taxonomy" id="410841"/>
    <lineage>
        <taxon>Bacteria</taxon>
        <taxon>Pseudomonadati</taxon>
        <taxon>Pseudomonadota</taxon>
        <taxon>Alphaproteobacteria</taxon>
        <taxon>Hyphomicrobiales</taxon>
        <taxon>Kaistiaceae</taxon>
        <taxon>Kaistia</taxon>
    </lineage>
</organism>
<protein>
    <submittedName>
        <fullName evidence="4">GNAT superfamily N-acetyltransferase</fullName>
    </submittedName>
</protein>
<dbReference type="Gene3D" id="3.40.630.30">
    <property type="match status" value="1"/>
</dbReference>
<keyword evidence="2" id="KW-0012">Acyltransferase</keyword>
<dbReference type="InterPro" id="IPR016181">
    <property type="entry name" value="Acyl_CoA_acyltransferase"/>
</dbReference>
<gene>
    <name evidence="4" type="ORF">ABIE08_004581</name>
</gene>
<dbReference type="Proteomes" id="UP001549321">
    <property type="component" value="Unassembled WGS sequence"/>
</dbReference>
<dbReference type="PANTHER" id="PTHR43877">
    <property type="entry name" value="AMINOALKYLPHOSPHONATE N-ACETYLTRANSFERASE-RELATED-RELATED"/>
    <property type="match status" value="1"/>
</dbReference>
<proteinExistence type="predicted"/>
<evidence type="ECO:0000256" key="2">
    <source>
        <dbReference type="ARBA" id="ARBA00023315"/>
    </source>
</evidence>
<dbReference type="InterPro" id="IPR000182">
    <property type="entry name" value="GNAT_dom"/>
</dbReference>
<dbReference type="PROSITE" id="PS51186">
    <property type="entry name" value="GNAT"/>
    <property type="match status" value="1"/>
</dbReference>
<keyword evidence="1" id="KW-0808">Transferase</keyword>
<dbReference type="RefSeq" id="WP_354554322.1">
    <property type="nucleotide sequence ID" value="NZ_JBEPSM010000005.1"/>
</dbReference>
<evidence type="ECO:0000313" key="4">
    <source>
        <dbReference type="EMBL" id="MET4636618.1"/>
    </source>
</evidence>
<dbReference type="Pfam" id="PF00583">
    <property type="entry name" value="Acetyltransf_1"/>
    <property type="match status" value="1"/>
</dbReference>
<dbReference type="InterPro" id="IPR050832">
    <property type="entry name" value="Bact_Acetyltransf"/>
</dbReference>
<reference evidence="4 5" key="1">
    <citation type="submission" date="2024-06" db="EMBL/GenBank/DDBJ databases">
        <title>Sorghum-associated microbial communities from plants grown in Nebraska, USA.</title>
        <authorList>
            <person name="Schachtman D."/>
        </authorList>
    </citation>
    <scope>NUCLEOTIDE SEQUENCE [LARGE SCALE GENOMIC DNA]</scope>
    <source>
        <strain evidence="4 5">3207</strain>
    </source>
</reference>
<dbReference type="EMBL" id="JBEPSM010000005">
    <property type="protein sequence ID" value="MET4636618.1"/>
    <property type="molecule type" value="Genomic_DNA"/>
</dbReference>
<feature type="domain" description="N-acetyltransferase" evidence="3">
    <location>
        <begin position="22"/>
        <end position="172"/>
    </location>
</feature>
<evidence type="ECO:0000256" key="1">
    <source>
        <dbReference type="ARBA" id="ARBA00022679"/>
    </source>
</evidence>
<keyword evidence="5" id="KW-1185">Reference proteome</keyword>
<comment type="caution">
    <text evidence="4">The sequence shown here is derived from an EMBL/GenBank/DDBJ whole genome shotgun (WGS) entry which is preliminary data.</text>
</comment>
<sequence>MASILKLDAAAARAAIPQLADILVDAVAHGASVNFMAGFSQAEAERFWQVQMEAIEAGGRELLVAETGGKIVGTVVVTFAPQPNGPHRAEIGKMLVHSGARRQGIGSALLQAAEAAVRASGRTLAHLDTQTGSAGEALYRAHGWIEYGVMPGHSFTPDGTLASATFFYKQVGP</sequence>
<accession>A0ABV2R5S1</accession>
<evidence type="ECO:0000259" key="3">
    <source>
        <dbReference type="PROSITE" id="PS51186"/>
    </source>
</evidence>
<dbReference type="CDD" id="cd04301">
    <property type="entry name" value="NAT_SF"/>
    <property type="match status" value="1"/>
</dbReference>
<evidence type="ECO:0000313" key="5">
    <source>
        <dbReference type="Proteomes" id="UP001549321"/>
    </source>
</evidence>
<dbReference type="SUPFAM" id="SSF55729">
    <property type="entry name" value="Acyl-CoA N-acyltransferases (Nat)"/>
    <property type="match status" value="1"/>
</dbReference>
<name>A0ABV2R5S1_9HYPH</name>